<feature type="transmembrane region" description="Helical" evidence="6">
    <location>
        <begin position="63"/>
        <end position="85"/>
    </location>
</feature>
<dbReference type="InterPro" id="IPR045225">
    <property type="entry name" value="Uracil/uridine/allantoin_perm"/>
</dbReference>
<name>A0ABP0BKV8_9PEZI</name>
<feature type="transmembrane region" description="Helical" evidence="6">
    <location>
        <begin position="358"/>
        <end position="380"/>
    </location>
</feature>
<protein>
    <submittedName>
        <fullName evidence="7">Uncharacterized protein</fullName>
    </submittedName>
</protein>
<evidence type="ECO:0000256" key="5">
    <source>
        <dbReference type="ARBA" id="ARBA00023136"/>
    </source>
</evidence>
<feature type="transmembrane region" description="Helical" evidence="6">
    <location>
        <begin position="35"/>
        <end position="57"/>
    </location>
</feature>
<feature type="transmembrane region" description="Helical" evidence="6">
    <location>
        <begin position="155"/>
        <end position="175"/>
    </location>
</feature>
<dbReference type="Gene3D" id="1.10.4160.10">
    <property type="entry name" value="Hydantoin permease"/>
    <property type="match status" value="2"/>
</dbReference>
<accession>A0ABP0BKV8</accession>
<keyword evidence="8" id="KW-1185">Reference proteome</keyword>
<feature type="transmembrane region" description="Helical" evidence="6">
    <location>
        <begin position="235"/>
        <end position="253"/>
    </location>
</feature>
<dbReference type="PANTHER" id="PTHR30618">
    <property type="entry name" value="NCS1 FAMILY PURINE/PYRIMIDINE TRANSPORTER"/>
    <property type="match status" value="1"/>
</dbReference>
<feature type="transmembrane region" description="Helical" evidence="6">
    <location>
        <begin position="120"/>
        <end position="143"/>
    </location>
</feature>
<dbReference type="PANTHER" id="PTHR30618:SF1">
    <property type="entry name" value="URIDINE PERMEASE"/>
    <property type="match status" value="1"/>
</dbReference>
<keyword evidence="5 6" id="KW-0472">Membrane</keyword>
<evidence type="ECO:0000256" key="4">
    <source>
        <dbReference type="ARBA" id="ARBA00022989"/>
    </source>
</evidence>
<feature type="transmembrane region" description="Helical" evidence="6">
    <location>
        <begin position="195"/>
        <end position="214"/>
    </location>
</feature>
<evidence type="ECO:0000313" key="7">
    <source>
        <dbReference type="EMBL" id="CAK7220270.1"/>
    </source>
</evidence>
<dbReference type="Proteomes" id="UP001642405">
    <property type="component" value="Unassembled WGS sequence"/>
</dbReference>
<feature type="transmembrane region" description="Helical" evidence="6">
    <location>
        <begin position="328"/>
        <end position="346"/>
    </location>
</feature>
<evidence type="ECO:0000256" key="3">
    <source>
        <dbReference type="ARBA" id="ARBA00022692"/>
    </source>
</evidence>
<dbReference type="Pfam" id="PF02133">
    <property type="entry name" value="Transp_cyt_pur"/>
    <property type="match status" value="2"/>
</dbReference>
<dbReference type="InterPro" id="IPR001248">
    <property type="entry name" value="Pur-cyt_permease"/>
</dbReference>
<proteinExistence type="inferred from homology"/>
<evidence type="ECO:0000313" key="8">
    <source>
        <dbReference type="Proteomes" id="UP001642405"/>
    </source>
</evidence>
<evidence type="ECO:0000256" key="2">
    <source>
        <dbReference type="ARBA" id="ARBA00008974"/>
    </source>
</evidence>
<gene>
    <name evidence="7" type="ORF">SCUCBS95973_004102</name>
</gene>
<sequence length="440" mass="48401">MSLWKRIDSALVVSHAPNRLDNNELRAIPVRDRQWGTAAYGVFWMGAISAAGAWIATPLTSGLGVWSGVFAMFGGMILSSIGLAVNSRAGAVYRIPYPVFCRSCFGVYGAYWPIFCRLLVTLAFAAIGVATAAQLLRIVLCLFSAVPIPRWRYFVYMKIVIYWAATFGLLGWVLHQTGGAGPILSYPASVTGSEYAWTMVQFVFYFLNQSSSYISNAADFSRYATKPRDPLLGHLITFPIANLVNTIVGFIILGSSVPLFGEPWYLLGSAAIFISFISGFSTFLSAIIGVQLAQYYVIARGHLDMEALFSADPSGPYYFWRGVNWRAFAAYILGVAPNFYGFLGQMGVSVPTSVTHLQYFSCIIGIGVSFIFFLAFTFMFPPKNGLPRPEKWMEPEDFIDSTDPWLCQDPSDRASVQNGLSEVQGIGTDGSLFIDSKTLK</sequence>
<keyword evidence="3 6" id="KW-0812">Transmembrane</keyword>
<comment type="caution">
    <text evidence="7">The sequence shown here is derived from an EMBL/GenBank/DDBJ whole genome shotgun (WGS) entry which is preliminary data.</text>
</comment>
<organism evidence="7 8">
    <name type="scientific">Sporothrix curviconia</name>
    <dbReference type="NCBI Taxonomy" id="1260050"/>
    <lineage>
        <taxon>Eukaryota</taxon>
        <taxon>Fungi</taxon>
        <taxon>Dikarya</taxon>
        <taxon>Ascomycota</taxon>
        <taxon>Pezizomycotina</taxon>
        <taxon>Sordariomycetes</taxon>
        <taxon>Sordariomycetidae</taxon>
        <taxon>Ophiostomatales</taxon>
        <taxon>Ophiostomataceae</taxon>
        <taxon>Sporothrix</taxon>
    </lineage>
</organism>
<feature type="transmembrane region" description="Helical" evidence="6">
    <location>
        <begin position="97"/>
        <end position="114"/>
    </location>
</feature>
<dbReference type="EMBL" id="CAWUHB010000019">
    <property type="protein sequence ID" value="CAK7220270.1"/>
    <property type="molecule type" value="Genomic_DNA"/>
</dbReference>
<feature type="transmembrane region" description="Helical" evidence="6">
    <location>
        <begin position="265"/>
        <end position="290"/>
    </location>
</feature>
<reference evidence="7 8" key="1">
    <citation type="submission" date="2024-01" db="EMBL/GenBank/DDBJ databases">
        <authorList>
            <person name="Allen C."/>
            <person name="Tagirdzhanova G."/>
        </authorList>
    </citation>
    <scope>NUCLEOTIDE SEQUENCE [LARGE SCALE GENOMIC DNA]</scope>
</reference>
<comment type="subcellular location">
    <subcellularLocation>
        <location evidence="1">Membrane</location>
        <topology evidence="1">Multi-pass membrane protein</topology>
    </subcellularLocation>
</comment>
<comment type="similarity">
    <text evidence="2">Belongs to the purine-cytosine permease (2.A.39) family.</text>
</comment>
<evidence type="ECO:0000256" key="1">
    <source>
        <dbReference type="ARBA" id="ARBA00004141"/>
    </source>
</evidence>
<evidence type="ECO:0000256" key="6">
    <source>
        <dbReference type="SAM" id="Phobius"/>
    </source>
</evidence>
<keyword evidence="4 6" id="KW-1133">Transmembrane helix</keyword>